<dbReference type="STRING" id="8022.A0A060WCB7"/>
<dbReference type="InterPro" id="IPR029044">
    <property type="entry name" value="Nucleotide-diphossugar_trans"/>
</dbReference>
<comment type="similarity">
    <text evidence="3">Belongs to the glycosyltransferase 47 family.</text>
</comment>
<dbReference type="PaxDb" id="8022-A0A060WCB7"/>
<evidence type="ECO:0000313" key="12">
    <source>
        <dbReference type="Proteomes" id="UP000193380"/>
    </source>
</evidence>
<keyword evidence="6" id="KW-0735">Signal-anchor</keyword>
<evidence type="ECO:0000256" key="2">
    <source>
        <dbReference type="ARBA" id="ARBA00004922"/>
    </source>
</evidence>
<keyword evidence="4" id="KW-0328">Glycosyltransferase</keyword>
<sequence length="404" mass="46815">MQITPRRPHYKQPDVTLPSARFIRPESVNGVFRYILRKCKPDRGNCSNWKRRCLCTAELIQDRINSHVSRNKLMWNSLPGGLYVLPQFSTDAAVFPFYYSSLGKSPSQEFTAVIQAVTPLQSQLQPVVKLIIAVAKSKFCAQIIVLWNCDKPLPPKSKWPSTTVPITVIEGERKTMSSRFSPHDVILTDAVLSLDEDSVLSTNEVDFAFIVWHSFPDRIVGYPARSHYWDSSKSRWGYTSKWTNQYSMVLTGAAFYHRYINMVLTGAAFYHRYSNMVLTGAAFYHRYYHYLYTHYLPSSLLTMVDQMANCEDILMNFLVSAVTKLPPIKVTQKKQYKETMMQQGSKTSRWADPDHFAQRQTCMNSFSSWFGFMPLLHSQMRLDPVLFKDQVSILRKKYRDIERL</sequence>
<proteinExistence type="inferred from homology"/>
<dbReference type="Proteomes" id="UP000193380">
    <property type="component" value="Unassembled WGS sequence"/>
</dbReference>
<accession>A0A060WCB7</accession>
<keyword evidence="8" id="KW-1015">Disulfide bond</keyword>
<dbReference type="InterPro" id="IPR004263">
    <property type="entry name" value="Exostosin"/>
</dbReference>
<reference evidence="11" key="2">
    <citation type="submission" date="2014-03" db="EMBL/GenBank/DDBJ databases">
        <authorList>
            <person name="Genoscope - CEA"/>
        </authorList>
    </citation>
    <scope>NUCLEOTIDE SEQUENCE</scope>
</reference>
<name>A0A060WCB7_ONCMY</name>
<evidence type="ECO:0000256" key="9">
    <source>
        <dbReference type="ARBA" id="ARBA00023180"/>
    </source>
</evidence>
<feature type="domain" description="Glycosyl transferase 64" evidence="10">
    <location>
        <begin position="275"/>
        <end position="387"/>
    </location>
</feature>
<comment type="pathway">
    <text evidence="2">Protein modification; protein glycosylation.</text>
</comment>
<dbReference type="GO" id="GO:0005789">
    <property type="term" value="C:endoplasmic reticulum membrane"/>
    <property type="evidence" value="ECO:0007669"/>
    <property type="project" value="UniProtKB-SubCell"/>
</dbReference>
<evidence type="ECO:0000256" key="7">
    <source>
        <dbReference type="ARBA" id="ARBA00023136"/>
    </source>
</evidence>
<keyword evidence="7" id="KW-0472">Membrane</keyword>
<keyword evidence="6" id="KW-0812">Transmembrane</keyword>
<organism evidence="11 12">
    <name type="scientific">Oncorhynchus mykiss</name>
    <name type="common">Rainbow trout</name>
    <name type="synonym">Salmo gairdneri</name>
    <dbReference type="NCBI Taxonomy" id="8022"/>
    <lineage>
        <taxon>Eukaryota</taxon>
        <taxon>Metazoa</taxon>
        <taxon>Chordata</taxon>
        <taxon>Craniata</taxon>
        <taxon>Vertebrata</taxon>
        <taxon>Euteleostomi</taxon>
        <taxon>Actinopterygii</taxon>
        <taxon>Neopterygii</taxon>
        <taxon>Teleostei</taxon>
        <taxon>Protacanthopterygii</taxon>
        <taxon>Salmoniformes</taxon>
        <taxon>Salmonidae</taxon>
        <taxon>Salmoninae</taxon>
        <taxon>Oncorhynchus</taxon>
    </lineage>
</organism>
<evidence type="ECO:0000313" key="11">
    <source>
        <dbReference type="EMBL" id="CDQ64651.1"/>
    </source>
</evidence>
<evidence type="ECO:0000256" key="3">
    <source>
        <dbReference type="ARBA" id="ARBA00010271"/>
    </source>
</evidence>
<dbReference type="PANTHER" id="PTHR48261">
    <property type="entry name" value="ACETYLGLUCOSAMINYLTRANSFERASE"/>
    <property type="match status" value="1"/>
</dbReference>
<dbReference type="Gene3D" id="3.90.550.10">
    <property type="entry name" value="Spore Coat Polysaccharide Biosynthesis Protein SpsA, Chain A"/>
    <property type="match status" value="2"/>
</dbReference>
<evidence type="ECO:0000256" key="1">
    <source>
        <dbReference type="ARBA" id="ARBA00004648"/>
    </source>
</evidence>
<feature type="domain" description="Glycosyl transferase 64" evidence="10">
    <location>
        <begin position="110"/>
        <end position="260"/>
    </location>
</feature>
<evidence type="ECO:0000256" key="6">
    <source>
        <dbReference type="ARBA" id="ARBA00022968"/>
    </source>
</evidence>
<keyword evidence="5" id="KW-0808">Transferase</keyword>
<dbReference type="SUPFAM" id="SSF53448">
    <property type="entry name" value="Nucleotide-diphospho-sugar transferases"/>
    <property type="match status" value="1"/>
</dbReference>
<dbReference type="InterPro" id="IPR015338">
    <property type="entry name" value="GT64_dom"/>
</dbReference>
<evidence type="ECO:0000256" key="8">
    <source>
        <dbReference type="ARBA" id="ARBA00023157"/>
    </source>
</evidence>
<evidence type="ECO:0000259" key="10">
    <source>
        <dbReference type="Pfam" id="PF09258"/>
    </source>
</evidence>
<dbReference type="GO" id="GO:0016757">
    <property type="term" value="F:glycosyltransferase activity"/>
    <property type="evidence" value="ECO:0007669"/>
    <property type="project" value="UniProtKB-KW"/>
</dbReference>
<gene>
    <name evidence="11" type="ORF">GSONMT00071734001</name>
</gene>
<evidence type="ECO:0000256" key="5">
    <source>
        <dbReference type="ARBA" id="ARBA00022679"/>
    </source>
</evidence>
<dbReference type="Pfam" id="PF09258">
    <property type="entry name" value="Glyco_transf_64"/>
    <property type="match status" value="2"/>
</dbReference>
<dbReference type="EMBL" id="FR904478">
    <property type="protein sequence ID" value="CDQ64651.1"/>
    <property type="molecule type" value="Genomic_DNA"/>
</dbReference>
<dbReference type="AlphaFoldDB" id="A0A060WCB7"/>
<keyword evidence="9" id="KW-0325">Glycoprotein</keyword>
<protein>
    <recommendedName>
        <fullName evidence="10">Glycosyl transferase 64 domain-containing protein</fullName>
    </recommendedName>
</protein>
<dbReference type="GO" id="GO:1901135">
    <property type="term" value="P:carbohydrate derivative metabolic process"/>
    <property type="evidence" value="ECO:0007669"/>
    <property type="project" value="UniProtKB-ARBA"/>
</dbReference>
<evidence type="ECO:0000256" key="4">
    <source>
        <dbReference type="ARBA" id="ARBA00022676"/>
    </source>
</evidence>
<dbReference type="PANTHER" id="PTHR48261:SF3">
    <property type="entry name" value="EXOSTOSIN GLYCOSYLTRANSFERASE 1"/>
    <property type="match status" value="1"/>
</dbReference>
<comment type="subcellular location">
    <subcellularLocation>
        <location evidence="1">Endoplasmic reticulum membrane</location>
        <topology evidence="1">Single-pass type II membrane protein</topology>
    </subcellularLocation>
</comment>
<dbReference type="UniPathway" id="UPA00378"/>
<reference evidence="11" key="1">
    <citation type="journal article" date="2014" name="Nat. Commun.">
        <title>The rainbow trout genome provides novel insights into evolution after whole-genome duplication in vertebrates.</title>
        <authorList>
            <person name="Berthelot C."/>
            <person name="Brunet F."/>
            <person name="Chalopin D."/>
            <person name="Juanchich A."/>
            <person name="Bernard M."/>
            <person name="Noel B."/>
            <person name="Bento P."/>
            <person name="Da Silva C."/>
            <person name="Labadie K."/>
            <person name="Alberti A."/>
            <person name="Aury J.M."/>
            <person name="Louis A."/>
            <person name="Dehais P."/>
            <person name="Bardou P."/>
            <person name="Montfort J."/>
            <person name="Klopp C."/>
            <person name="Cabau C."/>
            <person name="Gaspin C."/>
            <person name="Thorgaard G.H."/>
            <person name="Boussaha M."/>
            <person name="Quillet E."/>
            <person name="Guyomard R."/>
            <person name="Galiana D."/>
            <person name="Bobe J."/>
            <person name="Volff J.N."/>
            <person name="Genet C."/>
            <person name="Wincker P."/>
            <person name="Jaillon O."/>
            <person name="Roest Crollius H."/>
            <person name="Guiguen Y."/>
        </authorList>
    </citation>
    <scope>NUCLEOTIDE SEQUENCE [LARGE SCALE GENOMIC DNA]</scope>
</reference>